<evidence type="ECO:0000259" key="10">
    <source>
        <dbReference type="Pfam" id="PF01769"/>
    </source>
</evidence>
<feature type="transmembrane region" description="Helical" evidence="9">
    <location>
        <begin position="274"/>
        <end position="295"/>
    </location>
</feature>
<evidence type="ECO:0000256" key="5">
    <source>
        <dbReference type="ARBA" id="ARBA00022842"/>
    </source>
</evidence>
<accession>A0A382JP54</accession>
<comment type="similarity">
    <text evidence="2">Belongs to the SLC41A transporter family.</text>
</comment>
<dbReference type="EMBL" id="UINC01075115">
    <property type="protein sequence ID" value="SVC12983.1"/>
    <property type="molecule type" value="Genomic_DNA"/>
</dbReference>
<feature type="transmembrane region" description="Helical" evidence="9">
    <location>
        <begin position="195"/>
        <end position="221"/>
    </location>
</feature>
<dbReference type="InterPro" id="IPR045349">
    <property type="entry name" value="SLC41A1-3"/>
</dbReference>
<dbReference type="PANTHER" id="PTHR16228">
    <property type="entry name" value="DIVALENT CATION TRANSPORTER SOLUTE CARRIER FAMILY 41"/>
    <property type="match status" value="1"/>
</dbReference>
<feature type="non-terminal residue" evidence="11">
    <location>
        <position position="1"/>
    </location>
</feature>
<dbReference type="InterPro" id="IPR036739">
    <property type="entry name" value="SLC41_membr_dom_sf"/>
</dbReference>
<reference evidence="11" key="1">
    <citation type="submission" date="2018-05" db="EMBL/GenBank/DDBJ databases">
        <authorList>
            <person name="Lanie J.A."/>
            <person name="Ng W.-L."/>
            <person name="Kazmierczak K.M."/>
            <person name="Andrzejewski T.M."/>
            <person name="Davidsen T.M."/>
            <person name="Wayne K.J."/>
            <person name="Tettelin H."/>
            <person name="Glass J.I."/>
            <person name="Rusch D."/>
            <person name="Podicherti R."/>
            <person name="Tsui H.-C.T."/>
            <person name="Winkler M.E."/>
        </authorList>
    </citation>
    <scope>NUCLEOTIDE SEQUENCE</scope>
</reference>
<keyword evidence="3" id="KW-0813">Transport</keyword>
<dbReference type="InterPro" id="IPR006667">
    <property type="entry name" value="SLC41_membr_dom"/>
</dbReference>
<keyword evidence="6 9" id="KW-1133">Transmembrane helix</keyword>
<dbReference type="GO" id="GO:0016020">
    <property type="term" value="C:membrane"/>
    <property type="evidence" value="ECO:0007669"/>
    <property type="project" value="UniProtKB-SubCell"/>
</dbReference>
<name>A0A382JP54_9ZZZZ</name>
<feature type="domain" description="SLC41A/MgtE integral membrane" evidence="10">
    <location>
        <begin position="158"/>
        <end position="287"/>
    </location>
</feature>
<evidence type="ECO:0000256" key="4">
    <source>
        <dbReference type="ARBA" id="ARBA00022692"/>
    </source>
</evidence>
<keyword evidence="8 9" id="KW-0472">Membrane</keyword>
<feature type="transmembrane region" description="Helical" evidence="9">
    <location>
        <begin position="20"/>
        <end position="47"/>
    </location>
</feature>
<evidence type="ECO:0000256" key="6">
    <source>
        <dbReference type="ARBA" id="ARBA00022989"/>
    </source>
</evidence>
<feature type="transmembrane region" description="Helical" evidence="9">
    <location>
        <begin position="122"/>
        <end position="140"/>
    </location>
</feature>
<evidence type="ECO:0000313" key="11">
    <source>
        <dbReference type="EMBL" id="SVC12983.1"/>
    </source>
</evidence>
<evidence type="ECO:0000256" key="1">
    <source>
        <dbReference type="ARBA" id="ARBA00004141"/>
    </source>
</evidence>
<dbReference type="SUPFAM" id="SSF161093">
    <property type="entry name" value="MgtE membrane domain-like"/>
    <property type="match status" value="2"/>
</dbReference>
<dbReference type="GO" id="GO:0008324">
    <property type="term" value="F:monoatomic cation transmembrane transporter activity"/>
    <property type="evidence" value="ECO:0007669"/>
    <property type="project" value="InterPro"/>
</dbReference>
<dbReference type="Pfam" id="PF01769">
    <property type="entry name" value="MgtE"/>
    <property type="match status" value="1"/>
</dbReference>
<keyword evidence="5" id="KW-0460">Magnesium</keyword>
<evidence type="ECO:0000256" key="8">
    <source>
        <dbReference type="ARBA" id="ARBA00023136"/>
    </source>
</evidence>
<feature type="transmembrane region" description="Helical" evidence="9">
    <location>
        <begin position="59"/>
        <end position="79"/>
    </location>
</feature>
<feature type="transmembrane region" description="Helical" evidence="9">
    <location>
        <begin position="152"/>
        <end position="175"/>
    </location>
</feature>
<organism evidence="11">
    <name type="scientific">marine metagenome</name>
    <dbReference type="NCBI Taxonomy" id="408172"/>
    <lineage>
        <taxon>unclassified sequences</taxon>
        <taxon>metagenomes</taxon>
        <taxon>ecological metagenomes</taxon>
    </lineage>
</organism>
<feature type="transmembrane region" description="Helical" evidence="9">
    <location>
        <begin position="233"/>
        <end position="254"/>
    </location>
</feature>
<keyword evidence="7" id="KW-0406">Ion transport</keyword>
<evidence type="ECO:0000256" key="3">
    <source>
        <dbReference type="ARBA" id="ARBA00022448"/>
    </source>
</evidence>
<keyword evidence="4 9" id="KW-0812">Transmembrane</keyword>
<evidence type="ECO:0000256" key="7">
    <source>
        <dbReference type="ARBA" id="ARBA00023065"/>
    </source>
</evidence>
<evidence type="ECO:0000256" key="9">
    <source>
        <dbReference type="SAM" id="Phobius"/>
    </source>
</evidence>
<proteinExistence type="inferred from homology"/>
<gene>
    <name evidence="11" type="ORF">METZ01_LOCUS265837</name>
</gene>
<sequence length="296" mass="30508">LAVLAKGTASAFGLSPAMTLADFIVISVLGGLLSSVVLAVVTTALSVGSVKYEWDLDNVVAPLVTTTGDLLTVPSLILVSGLADRSDLTNGLAVAIASVAAVVLILSLRTPLERFRRVFRQSIPILGLAAILDLIAGFVVEKRLKDLLEVEAILILLPAFLGIAGALGGILSSRLSTQFHLGMDDASPLPSRSSLRGAIDLSVLAVPIFIFSGVIAHLMAVVAGQSTPGIAKLVLISAIAGSIATLFVVVVAYYTTMGSFRFGLDPDTYGIPVVTSSLDLVGAFTVILAMVLTGVI</sequence>
<dbReference type="AlphaFoldDB" id="A0A382JP54"/>
<protein>
    <recommendedName>
        <fullName evidence="10">SLC41A/MgtE integral membrane domain-containing protein</fullName>
    </recommendedName>
</protein>
<dbReference type="Gene3D" id="1.10.357.20">
    <property type="entry name" value="SLC41 divalent cation transporters, integral membrane domain"/>
    <property type="match status" value="2"/>
</dbReference>
<evidence type="ECO:0000256" key="2">
    <source>
        <dbReference type="ARBA" id="ARBA00009749"/>
    </source>
</evidence>
<comment type="subcellular location">
    <subcellularLocation>
        <location evidence="1">Membrane</location>
        <topology evidence="1">Multi-pass membrane protein</topology>
    </subcellularLocation>
</comment>
<dbReference type="PANTHER" id="PTHR16228:SF7">
    <property type="entry name" value="SLC41A_MGTE INTEGRAL MEMBRANE DOMAIN-CONTAINING PROTEIN"/>
    <property type="match status" value="1"/>
</dbReference>
<feature type="transmembrane region" description="Helical" evidence="9">
    <location>
        <begin position="91"/>
        <end position="110"/>
    </location>
</feature>